<dbReference type="PANTHER" id="PTHR43020">
    <property type="entry name" value="CDK5 REGULATORY SUBUNIT-ASSOCIATED PROTEIN 1"/>
    <property type="match status" value="1"/>
</dbReference>
<evidence type="ECO:0000256" key="4">
    <source>
        <dbReference type="ARBA" id="ARBA00022679"/>
    </source>
</evidence>
<dbReference type="InterPro" id="IPR007197">
    <property type="entry name" value="rSAM"/>
</dbReference>
<evidence type="ECO:0000313" key="13">
    <source>
        <dbReference type="EMBL" id="PIP33992.1"/>
    </source>
</evidence>
<sequence length="448" mass="50973">MAGKKIHLHTIGCQMNQSDSERLAGFLSVRGGQIVSRASEARYIIVNTCGVRQSAEDRAFGLAHQWRDSRPGIKIILTGCLAGRIDLRGKIAATFDFSFKIGDMEKLASFLGFKNIRFPRIKNTNVDYLRINPCYHDQVRAFVPIGNGCNNFCSYCVVPYARGQENWRPADEIITEARTLISHGCREITLIAQNVNSYKSFLKTKKGREPVDFSRLLRRLDSLPGNFWIRFATSHPKDLDAKLIETMADCEKVCEHLHLPAQAGDDEILRRMNRAYTIEHYKNLISRWRAAFRHSRLKKDWPTAVTTDLIVGFPSEKRQQFTNTLKLVRAVKFDQVYSARYSPRPGTAASVWPDNVPMAEKKRREKILEAEVKKIALAINQAYVGKVLPVLVVGQNRHQEYYGLTRTNKKIILLESRCPPRSGEFYDARIVAAREFSLAGKIKKPASN</sequence>
<dbReference type="Gene3D" id="3.40.50.12160">
    <property type="entry name" value="Methylthiotransferase, N-terminal domain"/>
    <property type="match status" value="1"/>
</dbReference>
<dbReference type="Proteomes" id="UP000230729">
    <property type="component" value="Unassembled WGS sequence"/>
</dbReference>
<evidence type="ECO:0000256" key="7">
    <source>
        <dbReference type="ARBA" id="ARBA00023004"/>
    </source>
</evidence>
<dbReference type="Gene3D" id="3.80.30.20">
    <property type="entry name" value="tm_1862 like domain"/>
    <property type="match status" value="1"/>
</dbReference>
<evidence type="ECO:0000259" key="10">
    <source>
        <dbReference type="PROSITE" id="PS50926"/>
    </source>
</evidence>
<keyword evidence="3" id="KW-0004">4Fe-4S</keyword>
<dbReference type="PROSITE" id="PS51449">
    <property type="entry name" value="MTTASE_N"/>
    <property type="match status" value="1"/>
</dbReference>
<dbReference type="SFLD" id="SFLDG01082">
    <property type="entry name" value="B12-binding_domain_containing"/>
    <property type="match status" value="1"/>
</dbReference>
<dbReference type="GO" id="GO:0051539">
    <property type="term" value="F:4 iron, 4 sulfur cluster binding"/>
    <property type="evidence" value="ECO:0007669"/>
    <property type="project" value="UniProtKB-KW"/>
</dbReference>
<evidence type="ECO:0000256" key="8">
    <source>
        <dbReference type="ARBA" id="ARBA00023014"/>
    </source>
</evidence>
<gene>
    <name evidence="13" type="ORF">COX22_01430</name>
</gene>
<dbReference type="EC" id="2.8.4.3" evidence="9"/>
<keyword evidence="5" id="KW-0949">S-adenosyl-L-methionine</keyword>
<dbReference type="PANTHER" id="PTHR43020:SF2">
    <property type="entry name" value="MITOCHONDRIAL TRNA METHYLTHIOTRANSFERASE CDK5RAP1"/>
    <property type="match status" value="1"/>
</dbReference>
<evidence type="ECO:0000256" key="6">
    <source>
        <dbReference type="ARBA" id="ARBA00022723"/>
    </source>
</evidence>
<dbReference type="EMBL" id="PCSD01000029">
    <property type="protein sequence ID" value="PIP33992.1"/>
    <property type="molecule type" value="Genomic_DNA"/>
</dbReference>
<feature type="domain" description="MTTase N-terminal" evidence="11">
    <location>
        <begin position="4"/>
        <end position="116"/>
    </location>
</feature>
<dbReference type="GO" id="GO:0035597">
    <property type="term" value="F:tRNA-2-methylthio-N(6)-dimethylallyladenosine(37) synthase activity"/>
    <property type="evidence" value="ECO:0007669"/>
    <property type="project" value="UniProtKB-EC"/>
</dbReference>
<comment type="cofactor">
    <cofactor evidence="1">
        <name>[4Fe-4S] cluster</name>
        <dbReference type="ChEBI" id="CHEBI:49883"/>
    </cofactor>
</comment>
<comment type="caution">
    <text evidence="13">The sequence shown here is derived from an EMBL/GenBank/DDBJ whole genome shotgun (WGS) entry which is preliminary data.</text>
</comment>
<dbReference type="AlphaFoldDB" id="A0A2G9ZLG7"/>
<dbReference type="InterPro" id="IPR038135">
    <property type="entry name" value="Methylthiotransferase_N_sf"/>
</dbReference>
<evidence type="ECO:0000256" key="1">
    <source>
        <dbReference type="ARBA" id="ARBA00001966"/>
    </source>
</evidence>
<dbReference type="Pfam" id="PF01938">
    <property type="entry name" value="TRAM"/>
    <property type="match status" value="1"/>
</dbReference>
<dbReference type="InterPro" id="IPR013848">
    <property type="entry name" value="Methylthiotransferase_N"/>
</dbReference>
<evidence type="ECO:0000256" key="9">
    <source>
        <dbReference type="ARBA" id="ARBA00033765"/>
    </source>
</evidence>
<dbReference type="GO" id="GO:0005829">
    <property type="term" value="C:cytosol"/>
    <property type="evidence" value="ECO:0007669"/>
    <property type="project" value="TreeGrafter"/>
</dbReference>
<evidence type="ECO:0000259" key="11">
    <source>
        <dbReference type="PROSITE" id="PS51449"/>
    </source>
</evidence>
<reference evidence="13 14" key="1">
    <citation type="submission" date="2017-09" db="EMBL/GenBank/DDBJ databases">
        <title>Depth-based differentiation of microbial function through sediment-hosted aquifers and enrichment of novel symbionts in the deep terrestrial subsurface.</title>
        <authorList>
            <person name="Probst A.J."/>
            <person name="Ladd B."/>
            <person name="Jarett J.K."/>
            <person name="Geller-Mcgrath D.E."/>
            <person name="Sieber C.M."/>
            <person name="Emerson J.B."/>
            <person name="Anantharaman K."/>
            <person name="Thomas B.C."/>
            <person name="Malmstrom R."/>
            <person name="Stieglmeier M."/>
            <person name="Klingl A."/>
            <person name="Woyke T."/>
            <person name="Ryan C.M."/>
            <person name="Banfield J.F."/>
        </authorList>
    </citation>
    <scope>NUCLEOTIDE SEQUENCE [LARGE SCALE GENOMIC DNA]</scope>
    <source>
        <strain evidence="13">CG23_combo_of_CG06-09_8_20_14_all_49_15</strain>
    </source>
</reference>
<dbReference type="PROSITE" id="PS51918">
    <property type="entry name" value="RADICAL_SAM"/>
    <property type="match status" value="1"/>
</dbReference>
<evidence type="ECO:0000256" key="3">
    <source>
        <dbReference type="ARBA" id="ARBA00022485"/>
    </source>
</evidence>
<protein>
    <recommendedName>
        <fullName evidence="9">tRNA-2-methylthio-N(6)-dimethylallyladenosine synthase</fullName>
        <ecNumber evidence="9">2.8.4.3</ecNumber>
    </recommendedName>
</protein>
<dbReference type="InterPro" id="IPR058240">
    <property type="entry name" value="rSAM_sf"/>
</dbReference>
<evidence type="ECO:0000313" key="14">
    <source>
        <dbReference type="Proteomes" id="UP000230729"/>
    </source>
</evidence>
<dbReference type="InterPro" id="IPR005839">
    <property type="entry name" value="Methylthiotransferase"/>
</dbReference>
<feature type="domain" description="Radical SAM core" evidence="12">
    <location>
        <begin position="135"/>
        <end position="378"/>
    </location>
</feature>
<dbReference type="InterPro" id="IPR023404">
    <property type="entry name" value="rSAM_horseshoe"/>
</dbReference>
<name>A0A2G9ZLG7_9BACT</name>
<proteinExistence type="predicted"/>
<dbReference type="PROSITE" id="PS50926">
    <property type="entry name" value="TRAM"/>
    <property type="match status" value="1"/>
</dbReference>
<evidence type="ECO:0000259" key="12">
    <source>
        <dbReference type="PROSITE" id="PS51918"/>
    </source>
</evidence>
<keyword evidence="7" id="KW-0408">Iron</keyword>
<dbReference type="SFLD" id="SFLDG01061">
    <property type="entry name" value="methylthiotransferase"/>
    <property type="match status" value="1"/>
</dbReference>
<accession>A0A2G9ZLG7</accession>
<dbReference type="FunFam" id="3.80.30.20:FF:000001">
    <property type="entry name" value="tRNA-2-methylthio-N(6)-dimethylallyladenosine synthase 2"/>
    <property type="match status" value="1"/>
</dbReference>
<dbReference type="SUPFAM" id="SSF102114">
    <property type="entry name" value="Radical SAM enzymes"/>
    <property type="match status" value="1"/>
</dbReference>
<dbReference type="Pfam" id="PF04055">
    <property type="entry name" value="Radical_SAM"/>
    <property type="match status" value="1"/>
</dbReference>
<dbReference type="SFLD" id="SFLDS00029">
    <property type="entry name" value="Radical_SAM"/>
    <property type="match status" value="1"/>
</dbReference>
<keyword evidence="4" id="KW-0808">Transferase</keyword>
<dbReference type="SMART" id="SM00729">
    <property type="entry name" value="Elp3"/>
    <property type="match status" value="1"/>
</dbReference>
<organism evidence="13 14">
    <name type="scientific">Candidatus Falkowbacteria bacterium CG23_combo_of_CG06-09_8_20_14_all_49_15</name>
    <dbReference type="NCBI Taxonomy" id="1974572"/>
    <lineage>
        <taxon>Bacteria</taxon>
        <taxon>Candidatus Falkowiibacteriota</taxon>
    </lineage>
</organism>
<keyword evidence="8" id="KW-0411">Iron-sulfur</keyword>
<comment type="function">
    <text evidence="2">Catalyzes the methylthiolation of N6-(dimethylallyl)adenosine (i(6)A), leading to the formation of 2-methylthio-N6-(dimethylallyl)adenosine (ms(2)i(6)A) at position 37 in tRNAs that read codons beginning with uridine.</text>
</comment>
<dbReference type="GO" id="GO:0046872">
    <property type="term" value="F:metal ion binding"/>
    <property type="evidence" value="ECO:0007669"/>
    <property type="project" value="UniProtKB-KW"/>
</dbReference>
<dbReference type="Pfam" id="PF00919">
    <property type="entry name" value="UPF0004"/>
    <property type="match status" value="1"/>
</dbReference>
<evidence type="ECO:0000256" key="5">
    <source>
        <dbReference type="ARBA" id="ARBA00022691"/>
    </source>
</evidence>
<dbReference type="InterPro" id="IPR002792">
    <property type="entry name" value="TRAM_dom"/>
</dbReference>
<keyword evidence="6" id="KW-0479">Metal-binding</keyword>
<feature type="domain" description="TRAM" evidence="10">
    <location>
        <begin position="381"/>
        <end position="444"/>
    </location>
</feature>
<dbReference type="InterPro" id="IPR020612">
    <property type="entry name" value="Methylthiotransferase_CS"/>
</dbReference>
<evidence type="ECO:0000256" key="2">
    <source>
        <dbReference type="ARBA" id="ARBA00003234"/>
    </source>
</evidence>
<dbReference type="PROSITE" id="PS01278">
    <property type="entry name" value="MTTASE_RADICAL"/>
    <property type="match status" value="1"/>
</dbReference>
<dbReference type="NCBIfam" id="TIGR00089">
    <property type="entry name" value="MiaB/RimO family radical SAM methylthiotransferase"/>
    <property type="match status" value="1"/>
</dbReference>
<dbReference type="InterPro" id="IPR006638">
    <property type="entry name" value="Elp3/MiaA/NifB-like_rSAM"/>
</dbReference>